<protein>
    <submittedName>
        <fullName evidence="8">Oligosaccharide flippase family protein</fullName>
    </submittedName>
</protein>
<dbReference type="Proteomes" id="UP000480684">
    <property type="component" value="Unassembled WGS sequence"/>
</dbReference>
<evidence type="ECO:0000313" key="8">
    <source>
        <dbReference type="EMBL" id="NFV81559.1"/>
    </source>
</evidence>
<keyword evidence="3" id="KW-1003">Cell membrane</keyword>
<feature type="transmembrane region" description="Helical" evidence="7">
    <location>
        <begin position="267"/>
        <end position="285"/>
    </location>
</feature>
<dbReference type="PANTHER" id="PTHR30250:SF10">
    <property type="entry name" value="LIPOPOLYSACCHARIDE BIOSYNTHESIS PROTEIN WZXC"/>
    <property type="match status" value="1"/>
</dbReference>
<proteinExistence type="inferred from homology"/>
<keyword evidence="9" id="KW-1185">Reference proteome</keyword>
<organism evidence="8 9">
    <name type="scientific">Magnetospirillum aberrantis SpK</name>
    <dbReference type="NCBI Taxonomy" id="908842"/>
    <lineage>
        <taxon>Bacteria</taxon>
        <taxon>Pseudomonadati</taxon>
        <taxon>Pseudomonadota</taxon>
        <taxon>Alphaproteobacteria</taxon>
        <taxon>Rhodospirillales</taxon>
        <taxon>Rhodospirillaceae</taxon>
        <taxon>Magnetospirillum</taxon>
    </lineage>
</organism>
<gene>
    <name evidence="8" type="ORF">G4223_15725</name>
</gene>
<dbReference type="EMBL" id="JAAIYP010000042">
    <property type="protein sequence ID" value="NFV81559.1"/>
    <property type="molecule type" value="Genomic_DNA"/>
</dbReference>
<evidence type="ECO:0000256" key="3">
    <source>
        <dbReference type="ARBA" id="ARBA00022475"/>
    </source>
</evidence>
<dbReference type="AlphaFoldDB" id="A0A7C9QW38"/>
<dbReference type="Pfam" id="PF13440">
    <property type="entry name" value="Polysacc_synt_3"/>
    <property type="match status" value="1"/>
</dbReference>
<evidence type="ECO:0000256" key="4">
    <source>
        <dbReference type="ARBA" id="ARBA00022692"/>
    </source>
</evidence>
<evidence type="ECO:0000256" key="6">
    <source>
        <dbReference type="ARBA" id="ARBA00023136"/>
    </source>
</evidence>
<comment type="caution">
    <text evidence="8">The sequence shown here is derived from an EMBL/GenBank/DDBJ whole genome shotgun (WGS) entry which is preliminary data.</text>
</comment>
<feature type="transmembrane region" description="Helical" evidence="7">
    <location>
        <begin position="297"/>
        <end position="320"/>
    </location>
</feature>
<feature type="transmembrane region" description="Helical" evidence="7">
    <location>
        <begin position="23"/>
        <end position="42"/>
    </location>
</feature>
<feature type="transmembrane region" description="Helical" evidence="7">
    <location>
        <begin position="332"/>
        <end position="352"/>
    </location>
</feature>
<feature type="transmembrane region" description="Helical" evidence="7">
    <location>
        <begin position="63"/>
        <end position="85"/>
    </location>
</feature>
<feature type="transmembrane region" description="Helical" evidence="7">
    <location>
        <begin position="119"/>
        <end position="143"/>
    </location>
</feature>
<feature type="transmembrane region" description="Helical" evidence="7">
    <location>
        <begin position="358"/>
        <end position="380"/>
    </location>
</feature>
<evidence type="ECO:0000256" key="7">
    <source>
        <dbReference type="SAM" id="Phobius"/>
    </source>
</evidence>
<keyword evidence="5 7" id="KW-1133">Transmembrane helix</keyword>
<accession>A0A7C9QW38</accession>
<dbReference type="GO" id="GO:0005886">
    <property type="term" value="C:plasma membrane"/>
    <property type="evidence" value="ECO:0007669"/>
    <property type="project" value="UniProtKB-SubCell"/>
</dbReference>
<sequence>MAQAAVAFAANLVLVRYLPPEDFGRFALLQAGGALVMSVLSPRMATLIIRVPRDGMDAARERLLFSALTIEIVVLGAILLGWALLLGYTEPADLGLLAALLLGHWTGHDRAFFERGMRFGRLAGIETATQVAAHLSAVAMVVAGSGATTLYVREMFTAVMTTASLAAIGGLTIRRPRLLSWAEWRWILREARGVWLDSMLENSFQRLTLVLVGGISGLHGAGLFAQANRLALVPHQLLQPLVTRVGGVWFGQEQDACQRRAMRGRMLAWLLPPLVVAAVGTWFLADPVVPFLFGPRWADAAPILSAMAGMVLFLTPFELMRSYAVTTKRVRLLLLARAAQYAGLLVPMGLWLDTVYDANHMAAALSFSYGAAFVTALAVLTRHERKR</sequence>
<dbReference type="InterPro" id="IPR050833">
    <property type="entry name" value="Poly_Biosynth_Transport"/>
</dbReference>
<dbReference type="PANTHER" id="PTHR30250">
    <property type="entry name" value="PST FAMILY PREDICTED COLANIC ACID TRANSPORTER"/>
    <property type="match status" value="1"/>
</dbReference>
<evidence type="ECO:0000313" key="9">
    <source>
        <dbReference type="Proteomes" id="UP000480684"/>
    </source>
</evidence>
<keyword evidence="4 7" id="KW-0812">Transmembrane</keyword>
<comment type="similarity">
    <text evidence="2">Belongs to the polysaccharide synthase family.</text>
</comment>
<name>A0A7C9QW38_9PROT</name>
<evidence type="ECO:0000256" key="5">
    <source>
        <dbReference type="ARBA" id="ARBA00022989"/>
    </source>
</evidence>
<evidence type="ECO:0000256" key="2">
    <source>
        <dbReference type="ARBA" id="ARBA00007430"/>
    </source>
</evidence>
<comment type="subcellular location">
    <subcellularLocation>
        <location evidence="1">Cell membrane</location>
        <topology evidence="1">Multi-pass membrane protein</topology>
    </subcellularLocation>
</comment>
<keyword evidence="6 7" id="KW-0472">Membrane</keyword>
<evidence type="ECO:0000256" key="1">
    <source>
        <dbReference type="ARBA" id="ARBA00004651"/>
    </source>
</evidence>
<reference evidence="8 9" key="1">
    <citation type="submission" date="2020-02" db="EMBL/GenBank/DDBJ databases">
        <authorList>
            <person name="Dziuba M."/>
            <person name="Kuznetsov B."/>
            <person name="Mardanov A."/>
            <person name="Ravin N."/>
            <person name="Grouzdev D."/>
        </authorList>
    </citation>
    <scope>NUCLEOTIDE SEQUENCE [LARGE SCALE GENOMIC DNA]</scope>
    <source>
        <strain evidence="8 9">SpK</strain>
    </source>
</reference>